<dbReference type="InterPro" id="IPR050639">
    <property type="entry name" value="SSR_resolvase"/>
</dbReference>
<keyword evidence="2" id="KW-0233">DNA recombination</keyword>
<dbReference type="AlphaFoldDB" id="A0A4Q2AW85"/>
<sequence>MENERFLQGDFLNGIRRLTMNREKVWLYCRIDKGGNMSEELLETHRYRLEEYAAEHGLSIMGISRDIQNGINFDRPGLLEVNRAVEEHLVDIVLVFNLNRLCRHTEDMIRYWNFLKQNEVRLCTVADGFVNPIMDSGIATA</sequence>
<dbReference type="Gene3D" id="3.40.50.1390">
    <property type="entry name" value="Resolvase, N-terminal catalytic domain"/>
    <property type="match status" value="1"/>
</dbReference>
<dbReference type="Proteomes" id="UP000289316">
    <property type="component" value="Unassembled WGS sequence"/>
</dbReference>
<dbReference type="Pfam" id="PF00239">
    <property type="entry name" value="Resolvase"/>
    <property type="match status" value="1"/>
</dbReference>
<name>A0A4Q2AW85_9LACO</name>
<dbReference type="InterPro" id="IPR006119">
    <property type="entry name" value="Resolv_N"/>
</dbReference>
<evidence type="ECO:0000313" key="4">
    <source>
        <dbReference type="EMBL" id="RXV75012.1"/>
    </source>
</evidence>
<evidence type="ECO:0000259" key="3">
    <source>
        <dbReference type="PROSITE" id="PS51736"/>
    </source>
</evidence>
<reference evidence="4 5" key="1">
    <citation type="submission" date="2018-09" db="EMBL/GenBank/DDBJ databases">
        <title>Murine metabolic-syndrome-specific gut microbial biobank.</title>
        <authorList>
            <person name="Liu C."/>
        </authorList>
    </citation>
    <scope>NUCLEOTIDE SEQUENCE [LARGE SCALE GENOMIC DNA]</scope>
    <source>
        <strain evidence="4 5">C-30</strain>
    </source>
</reference>
<dbReference type="PROSITE" id="PS51736">
    <property type="entry name" value="RECOMBINASES_3"/>
    <property type="match status" value="1"/>
</dbReference>
<evidence type="ECO:0000256" key="2">
    <source>
        <dbReference type="ARBA" id="ARBA00023172"/>
    </source>
</evidence>
<organism evidence="4 5">
    <name type="scientific">Ligilactobacillus murinus</name>
    <dbReference type="NCBI Taxonomy" id="1622"/>
    <lineage>
        <taxon>Bacteria</taxon>
        <taxon>Bacillati</taxon>
        <taxon>Bacillota</taxon>
        <taxon>Bacilli</taxon>
        <taxon>Lactobacillales</taxon>
        <taxon>Lactobacillaceae</taxon>
        <taxon>Ligilactobacillus</taxon>
    </lineage>
</organism>
<proteinExistence type="predicted"/>
<gene>
    <name evidence="4" type="ORF">D6C19_03070</name>
</gene>
<dbReference type="InterPro" id="IPR036162">
    <property type="entry name" value="Resolvase-like_N_sf"/>
</dbReference>
<dbReference type="OrthoDB" id="1848801at2"/>
<dbReference type="PANTHER" id="PTHR30461">
    <property type="entry name" value="DNA-INVERTASE FROM LAMBDOID PROPHAGE"/>
    <property type="match status" value="1"/>
</dbReference>
<feature type="domain" description="Resolvase/invertase-type recombinase catalytic" evidence="3">
    <location>
        <begin position="24"/>
        <end position="141"/>
    </location>
</feature>
<dbReference type="EMBL" id="QZFR01000013">
    <property type="protein sequence ID" value="RXV75012.1"/>
    <property type="molecule type" value="Genomic_DNA"/>
</dbReference>
<dbReference type="SMART" id="SM00857">
    <property type="entry name" value="Resolvase"/>
    <property type="match status" value="1"/>
</dbReference>
<dbReference type="SUPFAM" id="SSF53041">
    <property type="entry name" value="Resolvase-like"/>
    <property type="match status" value="1"/>
</dbReference>
<evidence type="ECO:0000256" key="1">
    <source>
        <dbReference type="ARBA" id="ARBA00023125"/>
    </source>
</evidence>
<dbReference type="CDD" id="cd00338">
    <property type="entry name" value="Ser_Recombinase"/>
    <property type="match status" value="1"/>
</dbReference>
<dbReference type="GO" id="GO:0003677">
    <property type="term" value="F:DNA binding"/>
    <property type="evidence" value="ECO:0007669"/>
    <property type="project" value="UniProtKB-KW"/>
</dbReference>
<comment type="caution">
    <text evidence="4">The sequence shown here is derived from an EMBL/GenBank/DDBJ whole genome shotgun (WGS) entry which is preliminary data.</text>
</comment>
<evidence type="ECO:0000313" key="5">
    <source>
        <dbReference type="Proteomes" id="UP000289316"/>
    </source>
</evidence>
<accession>A0A4Q2AW85</accession>
<dbReference type="PANTHER" id="PTHR30461:SF2">
    <property type="entry name" value="SERINE RECOMBINASE PINE-RELATED"/>
    <property type="match status" value="1"/>
</dbReference>
<protein>
    <submittedName>
        <fullName evidence="4">Recombinase family protein</fullName>
    </submittedName>
</protein>
<keyword evidence="1" id="KW-0238">DNA-binding</keyword>
<dbReference type="GO" id="GO:0000150">
    <property type="term" value="F:DNA strand exchange activity"/>
    <property type="evidence" value="ECO:0007669"/>
    <property type="project" value="InterPro"/>
</dbReference>